<protein>
    <submittedName>
        <fullName evidence="1">Uncharacterized protein</fullName>
    </submittedName>
</protein>
<dbReference type="Proteomes" id="UP001367508">
    <property type="component" value="Unassembled WGS sequence"/>
</dbReference>
<sequence>MGAIQTTGQYLPTLNHRRPIVGPLYIEFTSLLPQFASVYPKKKEYGFPRKTYAVYILVYGVKSSIRQRLDIAIDVARAIIYLHMYTAVVTHAIFDISHLFMNTTSRFLDPAISIWDFRNQSSLFMWRTWNMIHARQNKKYRFSNLLDFSARLVIRLPFLSDLNLA</sequence>
<dbReference type="EMBL" id="JAYMYQ010000001">
    <property type="protein sequence ID" value="KAK7358398.1"/>
    <property type="molecule type" value="Genomic_DNA"/>
</dbReference>
<keyword evidence="2" id="KW-1185">Reference proteome</keyword>
<accession>A0AAN9R973</accession>
<gene>
    <name evidence="1" type="ORF">VNO77_00325</name>
</gene>
<organism evidence="1 2">
    <name type="scientific">Canavalia gladiata</name>
    <name type="common">Sword bean</name>
    <name type="synonym">Dolichos gladiatus</name>
    <dbReference type="NCBI Taxonomy" id="3824"/>
    <lineage>
        <taxon>Eukaryota</taxon>
        <taxon>Viridiplantae</taxon>
        <taxon>Streptophyta</taxon>
        <taxon>Embryophyta</taxon>
        <taxon>Tracheophyta</taxon>
        <taxon>Spermatophyta</taxon>
        <taxon>Magnoliopsida</taxon>
        <taxon>eudicotyledons</taxon>
        <taxon>Gunneridae</taxon>
        <taxon>Pentapetalae</taxon>
        <taxon>rosids</taxon>
        <taxon>fabids</taxon>
        <taxon>Fabales</taxon>
        <taxon>Fabaceae</taxon>
        <taxon>Papilionoideae</taxon>
        <taxon>50 kb inversion clade</taxon>
        <taxon>NPAAA clade</taxon>
        <taxon>indigoferoid/millettioid clade</taxon>
        <taxon>Phaseoleae</taxon>
        <taxon>Canavalia</taxon>
    </lineage>
</organism>
<comment type="caution">
    <text evidence="1">The sequence shown here is derived from an EMBL/GenBank/DDBJ whole genome shotgun (WGS) entry which is preliminary data.</text>
</comment>
<evidence type="ECO:0000313" key="2">
    <source>
        <dbReference type="Proteomes" id="UP001367508"/>
    </source>
</evidence>
<evidence type="ECO:0000313" key="1">
    <source>
        <dbReference type="EMBL" id="KAK7358398.1"/>
    </source>
</evidence>
<dbReference type="AlphaFoldDB" id="A0AAN9R973"/>
<proteinExistence type="predicted"/>
<name>A0AAN9R973_CANGL</name>
<reference evidence="1 2" key="1">
    <citation type="submission" date="2024-01" db="EMBL/GenBank/DDBJ databases">
        <title>The genomes of 5 underutilized Papilionoideae crops provide insights into root nodulation and disease resistanc.</title>
        <authorList>
            <person name="Jiang F."/>
        </authorList>
    </citation>
    <scope>NUCLEOTIDE SEQUENCE [LARGE SCALE GENOMIC DNA]</scope>
    <source>
        <strain evidence="1">LVBAO_FW01</strain>
        <tissue evidence="1">Leaves</tissue>
    </source>
</reference>